<accession>A0A8T2XKX9</accession>
<gene>
    <name evidence="1" type="ORF">H0E87_020540</name>
</gene>
<name>A0A8T2XKX9_POPDE</name>
<dbReference type="Proteomes" id="UP000807159">
    <property type="component" value="Chromosome 11"/>
</dbReference>
<dbReference type="EMBL" id="JACEGQ020000011">
    <property type="protein sequence ID" value="KAH8493816.1"/>
    <property type="molecule type" value="Genomic_DNA"/>
</dbReference>
<proteinExistence type="predicted"/>
<feature type="non-terminal residue" evidence="1">
    <location>
        <position position="1"/>
    </location>
</feature>
<protein>
    <submittedName>
        <fullName evidence="1">Uncharacterized protein</fullName>
    </submittedName>
</protein>
<reference evidence="1" key="1">
    <citation type="journal article" date="2021" name="J. Hered.">
        <title>Genome Assembly of Salicaceae Populus deltoides (Eastern Cottonwood) I-69 Based on Nanopore Sequencing and Hi-C Technologies.</title>
        <authorList>
            <person name="Bai S."/>
            <person name="Wu H."/>
            <person name="Zhang J."/>
            <person name="Pan Z."/>
            <person name="Zhao W."/>
            <person name="Li Z."/>
            <person name="Tong C."/>
        </authorList>
    </citation>
    <scope>NUCLEOTIDE SEQUENCE</scope>
    <source>
        <tissue evidence="1">Leaf</tissue>
    </source>
</reference>
<keyword evidence="2" id="KW-1185">Reference proteome</keyword>
<dbReference type="AlphaFoldDB" id="A0A8T2XKX9"/>
<feature type="non-terminal residue" evidence="1">
    <location>
        <position position="65"/>
    </location>
</feature>
<evidence type="ECO:0000313" key="2">
    <source>
        <dbReference type="Proteomes" id="UP000807159"/>
    </source>
</evidence>
<organism evidence="1 2">
    <name type="scientific">Populus deltoides</name>
    <name type="common">Eastern poplar</name>
    <name type="synonym">Eastern cottonwood</name>
    <dbReference type="NCBI Taxonomy" id="3696"/>
    <lineage>
        <taxon>Eukaryota</taxon>
        <taxon>Viridiplantae</taxon>
        <taxon>Streptophyta</taxon>
        <taxon>Embryophyta</taxon>
        <taxon>Tracheophyta</taxon>
        <taxon>Spermatophyta</taxon>
        <taxon>Magnoliopsida</taxon>
        <taxon>eudicotyledons</taxon>
        <taxon>Gunneridae</taxon>
        <taxon>Pentapetalae</taxon>
        <taxon>rosids</taxon>
        <taxon>fabids</taxon>
        <taxon>Malpighiales</taxon>
        <taxon>Salicaceae</taxon>
        <taxon>Saliceae</taxon>
        <taxon>Populus</taxon>
    </lineage>
</organism>
<evidence type="ECO:0000313" key="1">
    <source>
        <dbReference type="EMBL" id="KAH8493816.1"/>
    </source>
</evidence>
<comment type="caution">
    <text evidence="1">The sequence shown here is derived from an EMBL/GenBank/DDBJ whole genome shotgun (WGS) entry which is preliminary data.</text>
</comment>
<sequence>AFQKGSPFAADFSREILCLSEDGNITLSEENWFVPSHECSTSASNNNVESLSVRSFKGIYIVSAA</sequence>